<keyword evidence="2" id="KW-1185">Reference proteome</keyword>
<name>A0A318T5Q8_9HYPH</name>
<proteinExistence type="predicted"/>
<dbReference type="OrthoDB" id="7307689at2"/>
<dbReference type="EMBL" id="QJTF01000003">
    <property type="protein sequence ID" value="PYE89567.1"/>
    <property type="molecule type" value="Genomic_DNA"/>
</dbReference>
<reference evidence="1 2" key="1">
    <citation type="submission" date="2018-06" db="EMBL/GenBank/DDBJ databases">
        <title>Genomic Encyclopedia of Type Strains, Phase III (KMG-III): the genomes of soil and plant-associated and newly described type strains.</title>
        <authorList>
            <person name="Whitman W."/>
        </authorList>
    </citation>
    <scope>NUCLEOTIDE SEQUENCE [LARGE SCALE GENOMIC DNA]</scope>
    <source>
        <strain evidence="1 2">ORS 1419</strain>
    </source>
</reference>
<evidence type="ECO:0000313" key="2">
    <source>
        <dbReference type="Proteomes" id="UP000247454"/>
    </source>
</evidence>
<organism evidence="1 2">
    <name type="scientific">Phyllobacterium leguminum</name>
    <dbReference type="NCBI Taxonomy" id="314237"/>
    <lineage>
        <taxon>Bacteria</taxon>
        <taxon>Pseudomonadati</taxon>
        <taxon>Pseudomonadota</taxon>
        <taxon>Alphaproteobacteria</taxon>
        <taxon>Hyphomicrobiales</taxon>
        <taxon>Phyllobacteriaceae</taxon>
        <taxon>Phyllobacterium</taxon>
    </lineage>
</organism>
<evidence type="ECO:0000313" key="1">
    <source>
        <dbReference type="EMBL" id="PYE89567.1"/>
    </source>
</evidence>
<protein>
    <submittedName>
        <fullName evidence="1">Uncharacterized protein</fullName>
    </submittedName>
</protein>
<gene>
    <name evidence="1" type="ORF">C7477_10375</name>
</gene>
<dbReference type="RefSeq" id="WP_110748972.1">
    <property type="nucleotide sequence ID" value="NZ_QJTF01000003.1"/>
</dbReference>
<sequence>MIEAAKYTESGAIVAVINSVEVIVPDDVDNGHRQMLAGWEASGNLIEPYSMPVATIISAYRTAVQSLIDARAAERQYDSGATLASYVSSTVPEWQDEARAFVAWRDAVWAYALTELDKVQAGERQQPTVEAFLAELPAFEWPEAPTAA</sequence>
<dbReference type="AlphaFoldDB" id="A0A318T5Q8"/>
<accession>A0A318T5Q8</accession>
<comment type="caution">
    <text evidence="1">The sequence shown here is derived from an EMBL/GenBank/DDBJ whole genome shotgun (WGS) entry which is preliminary data.</text>
</comment>
<dbReference type="Proteomes" id="UP000247454">
    <property type="component" value="Unassembled WGS sequence"/>
</dbReference>